<comment type="subunit">
    <text evidence="7">Homodimer.</text>
</comment>
<accession>W4K3Q6</accession>
<proteinExistence type="inferred from homology"/>
<dbReference type="Gene3D" id="3.30.420.40">
    <property type="match status" value="2"/>
</dbReference>
<gene>
    <name evidence="9" type="ORF">HETIRDRAFT_45399</name>
</gene>
<dbReference type="RefSeq" id="XP_009546922.1">
    <property type="nucleotide sequence ID" value="XM_009548627.1"/>
</dbReference>
<dbReference type="GO" id="GO:0061711">
    <property type="term" value="F:tRNA N(6)-L-threonylcarbamoyladenine synthase activity"/>
    <property type="evidence" value="ECO:0007669"/>
    <property type="project" value="UniProtKB-EC"/>
</dbReference>
<keyword evidence="10" id="KW-1185">Reference proteome</keyword>
<dbReference type="KEGG" id="hir:HETIRDRAFT_45399"/>
<keyword evidence="3 7" id="KW-0819">tRNA processing</keyword>
<comment type="function">
    <text evidence="7">Required for the formation of a threonylcarbamoyl group on adenosine at position 37 (t(6)A37) in mitochondrial tRNAs that read codons beginning with adenine. Probably involved in the transfer of the threonylcarbamoyl moiety of threonylcarbamoyl-AMP (TC-AMP) to the N6 group of A37. Involved in mitochondrial genome maintenance.</text>
</comment>
<organism evidence="9 10">
    <name type="scientific">Heterobasidion irregulare (strain TC 32-1)</name>
    <dbReference type="NCBI Taxonomy" id="747525"/>
    <lineage>
        <taxon>Eukaryota</taxon>
        <taxon>Fungi</taxon>
        <taxon>Dikarya</taxon>
        <taxon>Basidiomycota</taxon>
        <taxon>Agaricomycotina</taxon>
        <taxon>Agaricomycetes</taxon>
        <taxon>Russulales</taxon>
        <taxon>Bondarzewiaceae</taxon>
        <taxon>Heterobasidion</taxon>
        <taxon>Heterobasidion annosum species complex</taxon>
    </lineage>
</organism>
<evidence type="ECO:0000256" key="1">
    <source>
        <dbReference type="ARBA" id="ARBA00012156"/>
    </source>
</evidence>
<dbReference type="PANTHER" id="PTHR11735:SF6">
    <property type="entry name" value="TRNA N6-ADENOSINE THREONYLCARBAMOYLTRANSFERASE, MITOCHONDRIAL"/>
    <property type="match status" value="1"/>
</dbReference>
<dbReference type="PRINTS" id="PR00789">
    <property type="entry name" value="OSIALOPTASE"/>
</dbReference>
<dbReference type="eggNOG" id="KOG2707">
    <property type="taxonomic scope" value="Eukaryota"/>
</dbReference>
<dbReference type="EMBL" id="KI925459">
    <property type="protein sequence ID" value="ETW80468.1"/>
    <property type="molecule type" value="Genomic_DNA"/>
</dbReference>
<evidence type="ECO:0000313" key="9">
    <source>
        <dbReference type="EMBL" id="ETW80468.1"/>
    </source>
</evidence>
<dbReference type="CDD" id="cd24134">
    <property type="entry name" value="ASKHA_NBD_OSGEPL1_QRI7_euk"/>
    <property type="match status" value="1"/>
</dbReference>
<evidence type="ECO:0000256" key="6">
    <source>
        <dbReference type="ARBA" id="ARBA00048117"/>
    </source>
</evidence>
<dbReference type="HOGENOM" id="CLU_023208_4_3_1"/>
<dbReference type="FunCoup" id="W4K3Q6">
    <property type="interactions" value="371"/>
</dbReference>
<dbReference type="PROSITE" id="PS01016">
    <property type="entry name" value="GLYCOPROTEASE"/>
    <property type="match status" value="1"/>
</dbReference>
<sequence>MRVPLSLHSLARRPFPLPRPPSCCPSIRHFTVLAIESSADDTAVAIVTSSQKILSNVVVKQNTIHEGYGGIHPYKAVQAHQHNLARAVRRALAEANLSVIDVDGIAFTRGPGMTGCLGVGASAAKSLAAALDKPLVGVHHMQAHALTALLTSSPSEMPTFPFLTLLVSGGHTLLLLATSSTSFRILATTQDQSIGRVFDKVSRMLALPWSALGPGAALEEFCLPTTGEEADDDNNVSLPLMPRPLPRTLAFSFSGIHSTVERFVTSAGGVSSLDTSTRRSLARAFQRAAVGHLEEKLALALRWCVGEGIDVRHVVVSGGVASNMYLRERLNVCAREASPDTPIALVFPPSSLCTDNAVMIAWASMHRFLAGDFDPYSIAIRPKWSIEELSS</sequence>
<dbReference type="STRING" id="747525.W4K3Q6"/>
<evidence type="ECO:0000313" key="10">
    <source>
        <dbReference type="Proteomes" id="UP000030671"/>
    </source>
</evidence>
<keyword evidence="4 7" id="KW-0479">Metal-binding</keyword>
<evidence type="ECO:0000256" key="7">
    <source>
        <dbReference type="HAMAP-Rule" id="MF_03179"/>
    </source>
</evidence>
<dbReference type="PANTHER" id="PTHR11735">
    <property type="entry name" value="TRNA N6-ADENOSINE THREONYLCARBAMOYLTRANSFERASE"/>
    <property type="match status" value="1"/>
</dbReference>
<comment type="similarity">
    <text evidence="7">Belongs to the KAE1 / TsaD family.</text>
</comment>
<dbReference type="HAMAP" id="MF_01445">
    <property type="entry name" value="TsaD"/>
    <property type="match status" value="1"/>
</dbReference>
<dbReference type="SUPFAM" id="SSF53067">
    <property type="entry name" value="Actin-like ATPase domain"/>
    <property type="match status" value="2"/>
</dbReference>
<dbReference type="InterPro" id="IPR022450">
    <property type="entry name" value="TsaD"/>
</dbReference>
<dbReference type="InterPro" id="IPR043129">
    <property type="entry name" value="ATPase_NBD"/>
</dbReference>
<feature type="domain" description="Gcp-like" evidence="8">
    <location>
        <begin position="52"/>
        <end position="362"/>
    </location>
</feature>
<keyword evidence="7" id="KW-0496">Mitochondrion</keyword>
<keyword evidence="5 7" id="KW-0012">Acyltransferase</keyword>
<dbReference type="Pfam" id="PF00814">
    <property type="entry name" value="TsaD"/>
    <property type="match status" value="1"/>
</dbReference>
<evidence type="ECO:0000256" key="2">
    <source>
        <dbReference type="ARBA" id="ARBA00022679"/>
    </source>
</evidence>
<evidence type="ECO:0000256" key="3">
    <source>
        <dbReference type="ARBA" id="ARBA00022694"/>
    </source>
</evidence>
<keyword evidence="2 7" id="KW-0808">Transferase</keyword>
<dbReference type="GO" id="GO:0005739">
    <property type="term" value="C:mitochondrion"/>
    <property type="evidence" value="ECO:0007669"/>
    <property type="project" value="UniProtKB-SubCell"/>
</dbReference>
<evidence type="ECO:0000256" key="4">
    <source>
        <dbReference type="ARBA" id="ARBA00022723"/>
    </source>
</evidence>
<dbReference type="InterPro" id="IPR017860">
    <property type="entry name" value="Peptidase_M22_CS"/>
</dbReference>
<name>W4K3Q6_HETIT</name>
<dbReference type="InterPro" id="IPR000905">
    <property type="entry name" value="Gcp-like_dom"/>
</dbReference>
<dbReference type="OrthoDB" id="10259622at2759"/>
<evidence type="ECO:0000259" key="8">
    <source>
        <dbReference type="Pfam" id="PF00814"/>
    </source>
</evidence>
<comment type="subcellular location">
    <subcellularLocation>
        <location evidence="7">Mitochondrion</location>
    </subcellularLocation>
</comment>
<evidence type="ECO:0000256" key="5">
    <source>
        <dbReference type="ARBA" id="ARBA00023315"/>
    </source>
</evidence>
<comment type="cofactor">
    <cofactor evidence="7">
        <name>a divalent metal cation</name>
        <dbReference type="ChEBI" id="CHEBI:60240"/>
    </cofactor>
    <text evidence="7">Binds 1 divalent metal cation per subunit.</text>
</comment>
<dbReference type="Proteomes" id="UP000030671">
    <property type="component" value="Unassembled WGS sequence"/>
</dbReference>
<dbReference type="GO" id="GO:0046872">
    <property type="term" value="F:metal ion binding"/>
    <property type="evidence" value="ECO:0007669"/>
    <property type="project" value="UniProtKB-KW"/>
</dbReference>
<dbReference type="FunFam" id="3.30.420.40:FF:000012">
    <property type="entry name" value="tRNA N6-adenosine threonylcarbamoyltransferase"/>
    <property type="match status" value="1"/>
</dbReference>
<reference evidence="9 10" key="1">
    <citation type="journal article" date="2012" name="New Phytol.">
        <title>Insight into trade-off between wood decay and parasitism from the genome of a fungal forest pathogen.</title>
        <authorList>
            <person name="Olson A."/>
            <person name="Aerts A."/>
            <person name="Asiegbu F."/>
            <person name="Belbahri L."/>
            <person name="Bouzid O."/>
            <person name="Broberg A."/>
            <person name="Canback B."/>
            <person name="Coutinho P.M."/>
            <person name="Cullen D."/>
            <person name="Dalman K."/>
            <person name="Deflorio G."/>
            <person name="van Diepen L.T."/>
            <person name="Dunand C."/>
            <person name="Duplessis S."/>
            <person name="Durling M."/>
            <person name="Gonthier P."/>
            <person name="Grimwood J."/>
            <person name="Fossdal C.G."/>
            <person name="Hansson D."/>
            <person name="Henrissat B."/>
            <person name="Hietala A."/>
            <person name="Himmelstrand K."/>
            <person name="Hoffmeister D."/>
            <person name="Hogberg N."/>
            <person name="James T.Y."/>
            <person name="Karlsson M."/>
            <person name="Kohler A."/>
            <person name="Kues U."/>
            <person name="Lee Y.H."/>
            <person name="Lin Y.C."/>
            <person name="Lind M."/>
            <person name="Lindquist E."/>
            <person name="Lombard V."/>
            <person name="Lucas S."/>
            <person name="Lunden K."/>
            <person name="Morin E."/>
            <person name="Murat C."/>
            <person name="Park J."/>
            <person name="Raffaello T."/>
            <person name="Rouze P."/>
            <person name="Salamov A."/>
            <person name="Schmutz J."/>
            <person name="Solheim H."/>
            <person name="Stahlberg J."/>
            <person name="Velez H."/>
            <person name="de Vries R.P."/>
            <person name="Wiebenga A."/>
            <person name="Woodward S."/>
            <person name="Yakovlev I."/>
            <person name="Garbelotto M."/>
            <person name="Martin F."/>
            <person name="Grigoriev I.V."/>
            <person name="Stenlid J."/>
        </authorList>
    </citation>
    <scope>NUCLEOTIDE SEQUENCE [LARGE SCALE GENOMIC DNA]</scope>
    <source>
        <strain evidence="9 10">TC 32-1</strain>
    </source>
</reference>
<dbReference type="InterPro" id="IPR017861">
    <property type="entry name" value="KAE1/TsaD"/>
</dbReference>
<comment type="catalytic activity">
    <reaction evidence="6 7">
        <text>L-threonylcarbamoyladenylate + adenosine(37) in tRNA = N(6)-L-threonylcarbamoyladenosine(37) in tRNA + AMP + H(+)</text>
        <dbReference type="Rhea" id="RHEA:37059"/>
        <dbReference type="Rhea" id="RHEA-COMP:10162"/>
        <dbReference type="Rhea" id="RHEA-COMP:10163"/>
        <dbReference type="ChEBI" id="CHEBI:15378"/>
        <dbReference type="ChEBI" id="CHEBI:73682"/>
        <dbReference type="ChEBI" id="CHEBI:74411"/>
        <dbReference type="ChEBI" id="CHEBI:74418"/>
        <dbReference type="ChEBI" id="CHEBI:456215"/>
        <dbReference type="EC" id="2.3.1.234"/>
    </reaction>
</comment>
<dbReference type="GeneID" id="20676457"/>
<dbReference type="AlphaFoldDB" id="W4K3Q6"/>
<protein>
    <recommendedName>
        <fullName evidence="1">N(6)-L-threonylcarbamoyladenine synthase</fullName>
        <ecNumber evidence="1">2.3.1.234</ecNumber>
    </recommendedName>
</protein>
<dbReference type="GO" id="GO:0072670">
    <property type="term" value="P:mitochondrial tRNA threonylcarbamoyladenosine modification"/>
    <property type="evidence" value="ECO:0007669"/>
    <property type="project" value="TreeGrafter"/>
</dbReference>
<dbReference type="EC" id="2.3.1.234" evidence="1"/>
<dbReference type="InParanoid" id="W4K3Q6"/>
<dbReference type="NCBIfam" id="TIGR00329">
    <property type="entry name" value="gcp_kae1"/>
    <property type="match status" value="1"/>
</dbReference>